<evidence type="ECO:0000313" key="1">
    <source>
        <dbReference type="EMBL" id="SCB53795.1"/>
    </source>
</evidence>
<dbReference type="AlphaFoldDB" id="A0A1C3XNS0"/>
<dbReference type="EMBL" id="FMAI01000021">
    <property type="protein sequence ID" value="SCB53795.1"/>
    <property type="molecule type" value="Genomic_DNA"/>
</dbReference>
<keyword evidence="2" id="KW-1185">Reference proteome</keyword>
<accession>A0A1C3XNS0</accession>
<sequence length="43" mass="4538">MVNGGLVVRGCDHANEIAAVLHNIGVVPANAGTHNPREQFDED</sequence>
<protein>
    <submittedName>
        <fullName evidence="1">Uncharacterized protein</fullName>
    </submittedName>
</protein>
<proteinExistence type="predicted"/>
<gene>
    <name evidence="1" type="ORF">GA0061098_10212</name>
</gene>
<name>A0A1C3XNS0_9BRAD</name>
<evidence type="ECO:0000313" key="2">
    <source>
        <dbReference type="Proteomes" id="UP000199184"/>
    </source>
</evidence>
<reference evidence="2" key="1">
    <citation type="submission" date="2016-08" db="EMBL/GenBank/DDBJ databases">
        <authorList>
            <person name="Varghese N."/>
            <person name="Submissions Spin"/>
        </authorList>
    </citation>
    <scope>NUCLEOTIDE SEQUENCE [LARGE SCALE GENOMIC DNA]</scope>
    <source>
        <strain evidence="2">ERR11</strain>
    </source>
</reference>
<organism evidence="1 2">
    <name type="scientific">Bradyrhizobium shewense</name>
    <dbReference type="NCBI Taxonomy" id="1761772"/>
    <lineage>
        <taxon>Bacteria</taxon>
        <taxon>Pseudomonadati</taxon>
        <taxon>Pseudomonadota</taxon>
        <taxon>Alphaproteobacteria</taxon>
        <taxon>Hyphomicrobiales</taxon>
        <taxon>Nitrobacteraceae</taxon>
        <taxon>Bradyrhizobium</taxon>
    </lineage>
</organism>
<dbReference type="Proteomes" id="UP000199184">
    <property type="component" value="Unassembled WGS sequence"/>
</dbReference>